<proteinExistence type="predicted"/>
<dbReference type="PANTHER" id="PTHR22803">
    <property type="entry name" value="MANNOSE, PHOSPHOLIPASE, LECTIN RECEPTOR RELATED"/>
    <property type="match status" value="1"/>
</dbReference>
<dbReference type="SUPFAM" id="SSF49265">
    <property type="entry name" value="Fibronectin type III"/>
    <property type="match status" value="2"/>
</dbReference>
<dbReference type="PROSITE" id="PS50853">
    <property type="entry name" value="FN3"/>
    <property type="match status" value="1"/>
</dbReference>
<dbReference type="InterPro" id="IPR036116">
    <property type="entry name" value="FN3_sf"/>
</dbReference>
<dbReference type="CDD" id="cd00063">
    <property type="entry name" value="FN3"/>
    <property type="match status" value="1"/>
</dbReference>
<comment type="caution">
    <text evidence="3">The sequence shown here is derived from an EMBL/GenBank/DDBJ whole genome shotgun (WGS) entry which is preliminary data.</text>
</comment>
<dbReference type="InterPro" id="IPR013783">
    <property type="entry name" value="Ig-like_fold"/>
</dbReference>
<feature type="domain" description="Fibronectin type-III" evidence="2">
    <location>
        <begin position="356"/>
        <end position="454"/>
    </location>
</feature>
<dbReference type="InterPro" id="IPR016187">
    <property type="entry name" value="CTDL_fold"/>
</dbReference>
<sequence length="454" mass="50845">PVSLSSFSASSTTSTAQLKWEPLHRQQSISTLTLYNMHTQSVTQIYSISSSAIQSKFTIKNLQPGTHYMIEVMVAIFLPQPGITLMQKLRIFMETDQCPDGWLANGRSCYTVRRSGLSWSDAMSSCTHLVGESHLANLKTMEDLLFVSSYLQSDNNLLLLWTGLNDQQEEGLPLWSDGSPYNQTNTMTLLPANQMDCFAFQRNATGPGYFLTPFFCDITLPFICQYQTPSTPASFSFDLAQVTDQHVELRWSDLSPLRSIHSSSFEIFLQYRESENALLGHGEEDGCKESEGKNGTKTQSSFRKTVKVKILPSSRGVTVTGLSPGSIYFFTLQVSHHAGPSWILGQIQTAYMRPLPPQDISVGSITASQITLHWMLPDTQCTAGWTFAVHCEDVSLRQERVLSNISRVYGTNRKWFYTAMIGGLDAYTRYRIQVFTIAQFGIWSCGQAPLTVRT</sequence>
<dbReference type="EMBL" id="NHOQ01002850">
    <property type="protein sequence ID" value="PWA14290.1"/>
    <property type="molecule type" value="Genomic_DNA"/>
</dbReference>
<evidence type="ECO:0000259" key="2">
    <source>
        <dbReference type="PROSITE" id="PS50853"/>
    </source>
</evidence>
<dbReference type="Pfam" id="PF00059">
    <property type="entry name" value="Lectin_C"/>
    <property type="match status" value="1"/>
</dbReference>
<dbReference type="InterPro" id="IPR001304">
    <property type="entry name" value="C-type_lectin-like"/>
</dbReference>
<protein>
    <recommendedName>
        <fullName evidence="5">C-type lectin domain-containing protein</fullName>
    </recommendedName>
</protein>
<feature type="non-terminal residue" evidence="3">
    <location>
        <position position="1"/>
    </location>
</feature>
<reference evidence="3 4" key="1">
    <citation type="journal article" date="2018" name="G3 (Bethesda)">
        <title>A High-Quality Reference Genome for the Invasive Mosquitofish Gambusia affinis Using a Chicago Library.</title>
        <authorList>
            <person name="Hoffberg S.L."/>
            <person name="Troendle N.J."/>
            <person name="Glenn T.C."/>
            <person name="Mahmud O."/>
            <person name="Louha S."/>
            <person name="Chalopin D."/>
            <person name="Bennetzen J.L."/>
            <person name="Mauricio R."/>
        </authorList>
    </citation>
    <scope>NUCLEOTIDE SEQUENCE [LARGE SCALE GENOMIC DNA]</scope>
    <source>
        <strain evidence="3">NE01/NJP1002.9</strain>
        <tissue evidence="3">Muscle</tissue>
    </source>
</reference>
<dbReference type="Pfam" id="PF00041">
    <property type="entry name" value="fn3"/>
    <property type="match status" value="1"/>
</dbReference>
<evidence type="ECO:0000313" key="4">
    <source>
        <dbReference type="Proteomes" id="UP000250572"/>
    </source>
</evidence>
<name>A0A315URI9_GAMAF</name>
<keyword evidence="4" id="KW-1185">Reference proteome</keyword>
<feature type="non-terminal residue" evidence="3">
    <location>
        <position position="454"/>
    </location>
</feature>
<dbReference type="Proteomes" id="UP000250572">
    <property type="component" value="Unassembled WGS sequence"/>
</dbReference>
<evidence type="ECO:0000313" key="3">
    <source>
        <dbReference type="EMBL" id="PWA14290.1"/>
    </source>
</evidence>
<gene>
    <name evidence="3" type="ORF">CCH79_00012261</name>
</gene>
<dbReference type="SUPFAM" id="SSF56436">
    <property type="entry name" value="C-type lectin-like"/>
    <property type="match status" value="1"/>
</dbReference>
<dbReference type="AlphaFoldDB" id="A0A315URI9"/>
<organism evidence="3 4">
    <name type="scientific">Gambusia affinis</name>
    <name type="common">Western mosquitofish</name>
    <name type="synonym">Heterandria affinis</name>
    <dbReference type="NCBI Taxonomy" id="33528"/>
    <lineage>
        <taxon>Eukaryota</taxon>
        <taxon>Metazoa</taxon>
        <taxon>Chordata</taxon>
        <taxon>Craniata</taxon>
        <taxon>Vertebrata</taxon>
        <taxon>Euteleostomi</taxon>
        <taxon>Actinopterygii</taxon>
        <taxon>Neopterygii</taxon>
        <taxon>Teleostei</taxon>
        <taxon>Neoteleostei</taxon>
        <taxon>Acanthomorphata</taxon>
        <taxon>Ovalentaria</taxon>
        <taxon>Atherinomorphae</taxon>
        <taxon>Cyprinodontiformes</taxon>
        <taxon>Poeciliidae</taxon>
        <taxon>Poeciliinae</taxon>
        <taxon>Gambusia</taxon>
    </lineage>
</organism>
<dbReference type="Gene3D" id="3.10.100.10">
    <property type="entry name" value="Mannose-Binding Protein A, subunit A"/>
    <property type="match status" value="1"/>
</dbReference>
<dbReference type="STRING" id="33528.ENSGAFP00000004679"/>
<dbReference type="SMART" id="SM00060">
    <property type="entry name" value="FN3"/>
    <property type="match status" value="3"/>
</dbReference>
<evidence type="ECO:0000259" key="1">
    <source>
        <dbReference type="PROSITE" id="PS50041"/>
    </source>
</evidence>
<accession>A0A315URI9</accession>
<dbReference type="CDD" id="cd00037">
    <property type="entry name" value="CLECT"/>
    <property type="match status" value="1"/>
</dbReference>
<feature type="domain" description="C-type lectin" evidence="1">
    <location>
        <begin position="105"/>
        <end position="225"/>
    </location>
</feature>
<dbReference type="InterPro" id="IPR003961">
    <property type="entry name" value="FN3_dom"/>
</dbReference>
<evidence type="ECO:0008006" key="5">
    <source>
        <dbReference type="Google" id="ProtNLM"/>
    </source>
</evidence>
<dbReference type="PROSITE" id="PS50041">
    <property type="entry name" value="C_TYPE_LECTIN_2"/>
    <property type="match status" value="1"/>
</dbReference>
<dbReference type="InterPro" id="IPR016186">
    <property type="entry name" value="C-type_lectin-like/link_sf"/>
</dbReference>
<dbReference type="Gene3D" id="2.60.40.10">
    <property type="entry name" value="Immunoglobulins"/>
    <property type="match status" value="3"/>
</dbReference>
<dbReference type="SMART" id="SM00034">
    <property type="entry name" value="CLECT"/>
    <property type="match status" value="1"/>
</dbReference>
<dbReference type="InterPro" id="IPR050111">
    <property type="entry name" value="C-type_lectin/snaclec_domain"/>
</dbReference>